<comment type="caution">
    <text evidence="3">The sequence shown here is derived from an EMBL/GenBank/DDBJ whole genome shotgun (WGS) entry which is preliminary data.</text>
</comment>
<feature type="transmembrane region" description="Helical" evidence="2">
    <location>
        <begin position="85"/>
        <end position="105"/>
    </location>
</feature>
<gene>
    <name evidence="3" type="ORF">O0I10_007430</name>
</gene>
<dbReference type="EMBL" id="JARTCD010000036">
    <property type="protein sequence ID" value="KAJ8656833.1"/>
    <property type="molecule type" value="Genomic_DNA"/>
</dbReference>
<keyword evidence="2" id="KW-1133">Transmembrane helix</keyword>
<dbReference type="GeneID" id="83214839"/>
<keyword evidence="4" id="KW-1185">Reference proteome</keyword>
<reference evidence="3 4" key="1">
    <citation type="submission" date="2023-03" db="EMBL/GenBank/DDBJ databases">
        <title>Genome sequence of Lichtheimia ornata CBS 291.66.</title>
        <authorList>
            <person name="Mohabir J.T."/>
            <person name="Shea T.P."/>
            <person name="Kurbessoian T."/>
            <person name="Berby B."/>
            <person name="Fontaine J."/>
            <person name="Livny J."/>
            <person name="Gnirke A."/>
            <person name="Stajich J.E."/>
            <person name="Cuomo C.A."/>
        </authorList>
    </citation>
    <scope>NUCLEOTIDE SEQUENCE [LARGE SCALE GENOMIC DNA]</scope>
    <source>
        <strain evidence="3">CBS 291.66</strain>
    </source>
</reference>
<dbReference type="Proteomes" id="UP001234581">
    <property type="component" value="Unassembled WGS sequence"/>
</dbReference>
<feature type="transmembrane region" description="Helical" evidence="2">
    <location>
        <begin position="167"/>
        <end position="187"/>
    </location>
</feature>
<evidence type="ECO:0000256" key="1">
    <source>
        <dbReference type="SAM" id="MobiDB-lite"/>
    </source>
</evidence>
<evidence type="ECO:0000256" key="2">
    <source>
        <dbReference type="SAM" id="Phobius"/>
    </source>
</evidence>
<feature type="region of interest" description="Disordered" evidence="1">
    <location>
        <begin position="269"/>
        <end position="303"/>
    </location>
</feature>
<feature type="transmembrane region" description="Helical" evidence="2">
    <location>
        <begin position="24"/>
        <end position="41"/>
    </location>
</feature>
<feature type="compositionally biased region" description="Low complexity" evidence="1">
    <location>
        <begin position="275"/>
        <end position="293"/>
    </location>
</feature>
<dbReference type="RefSeq" id="XP_058341746.1">
    <property type="nucleotide sequence ID" value="XM_058487446.1"/>
</dbReference>
<organism evidence="3 4">
    <name type="scientific">Lichtheimia ornata</name>
    <dbReference type="NCBI Taxonomy" id="688661"/>
    <lineage>
        <taxon>Eukaryota</taxon>
        <taxon>Fungi</taxon>
        <taxon>Fungi incertae sedis</taxon>
        <taxon>Mucoromycota</taxon>
        <taxon>Mucoromycotina</taxon>
        <taxon>Mucoromycetes</taxon>
        <taxon>Mucorales</taxon>
        <taxon>Lichtheimiaceae</taxon>
        <taxon>Lichtheimia</taxon>
    </lineage>
</organism>
<dbReference type="AlphaFoldDB" id="A0AAD7V1A6"/>
<feature type="transmembrane region" description="Helical" evidence="2">
    <location>
        <begin position="125"/>
        <end position="147"/>
    </location>
</feature>
<feature type="transmembrane region" description="Helical" evidence="2">
    <location>
        <begin position="48"/>
        <end position="65"/>
    </location>
</feature>
<keyword evidence="2" id="KW-0472">Membrane</keyword>
<accession>A0AAD7V1A6</accession>
<proteinExistence type="predicted"/>
<feature type="transmembrane region" description="Helical" evidence="2">
    <location>
        <begin position="199"/>
        <end position="222"/>
    </location>
</feature>
<protein>
    <submittedName>
        <fullName evidence="3">Uncharacterized protein</fullName>
    </submittedName>
</protein>
<name>A0AAD7V1A6_9FUNG</name>
<sequence>MSAFDSFLGIYNDSYDLIVKSSQAMIALSAVALIGGAVQAYRYKKSSPYVLVCIAALCYLIQGAINGSIDSQVGRFTDMVPPALAAYFFGALFPILAWVILLDIFRLVQPKSEGTTTWGMLKSELVGTFAGYIWAFIMAICDIAFIGSIGSLVNGSAGLSLSLAFNALRTCEFVTYGLWAFIPLYIYQQRISWNVTQPFFRSFAVFAALVFCVTIGRTANLATSMNNLDGSQAMAAQAVDFVLARLFGVFALYWVIAFAHTWVNNDSTPKADVEQQQQQQQQHASPAPQQPAADNTKTEVSEA</sequence>
<evidence type="ECO:0000313" key="3">
    <source>
        <dbReference type="EMBL" id="KAJ8656833.1"/>
    </source>
</evidence>
<feature type="transmembrane region" description="Helical" evidence="2">
    <location>
        <begin position="242"/>
        <end position="263"/>
    </location>
</feature>
<keyword evidence="2" id="KW-0812">Transmembrane</keyword>
<evidence type="ECO:0000313" key="4">
    <source>
        <dbReference type="Proteomes" id="UP001234581"/>
    </source>
</evidence>